<comment type="caution">
    <text evidence="1">The sequence shown here is derived from an EMBL/GenBank/DDBJ whole genome shotgun (WGS) entry which is preliminary data.</text>
</comment>
<keyword evidence="2" id="KW-1185">Reference proteome</keyword>
<gene>
    <name evidence="1" type="ORF">E5331_06555</name>
</gene>
<name>A0AC61RF85_9BACT</name>
<keyword evidence="1" id="KW-0808">Transferase</keyword>
<proteinExistence type="predicted"/>
<dbReference type="Proteomes" id="UP000306319">
    <property type="component" value="Unassembled WGS sequence"/>
</dbReference>
<protein>
    <submittedName>
        <fullName evidence="1">4-phosphopantetheinyl transferase family protein</fullName>
    </submittedName>
</protein>
<sequence>METEFIYWRHPTPVGIKVEEISGMENKSGKLWRDMAMQIYCENGVDGFREIGHFANGAPFLFGLTSRISITHTAHLLAVATLPKTPEANLSQFAPRTAMGIDAERLDREQVLRVRDKFLSDEEKAIVSEDSLEANIIAWTSKEALYKAAMTEGLDFRNDITIKSLPAIDRQMNLPGAPAPVIGKAQVLVADMRNHQDESPATEIRKEVVEMELYSYESEGCCVTIAYSPKCAKFGRKASKA</sequence>
<organism evidence="1 2">
    <name type="scientific">Lepagella muris</name>
    <dbReference type="NCBI Taxonomy" id="3032870"/>
    <lineage>
        <taxon>Bacteria</taxon>
        <taxon>Pseudomonadati</taxon>
        <taxon>Bacteroidota</taxon>
        <taxon>Bacteroidia</taxon>
        <taxon>Bacteroidales</taxon>
        <taxon>Muribaculaceae</taxon>
        <taxon>Lepagella</taxon>
    </lineage>
</organism>
<accession>A0AC61RF85</accession>
<dbReference type="EMBL" id="SRYB01000007">
    <property type="protein sequence ID" value="TGY79328.1"/>
    <property type="molecule type" value="Genomic_DNA"/>
</dbReference>
<evidence type="ECO:0000313" key="2">
    <source>
        <dbReference type="Proteomes" id="UP000306319"/>
    </source>
</evidence>
<evidence type="ECO:0000313" key="1">
    <source>
        <dbReference type="EMBL" id="TGY79328.1"/>
    </source>
</evidence>
<reference evidence="1" key="1">
    <citation type="submission" date="2019-04" db="EMBL/GenBank/DDBJ databases">
        <title>Microbes associate with the intestines of laboratory mice.</title>
        <authorList>
            <person name="Navarre W."/>
            <person name="Wong E."/>
            <person name="Huang K."/>
            <person name="Tropini C."/>
            <person name="Ng K."/>
            <person name="Yu B."/>
        </authorList>
    </citation>
    <scope>NUCLEOTIDE SEQUENCE</scope>
    <source>
        <strain evidence="1">NM04_E33</strain>
    </source>
</reference>